<feature type="chain" id="PRO_5023935990" description="Saposin B-type domain-containing protein" evidence="3">
    <location>
        <begin position="17"/>
        <end position="657"/>
    </location>
</feature>
<evidence type="ECO:0000313" key="5">
    <source>
        <dbReference type="EMBL" id="GAT99105.1"/>
    </source>
</evidence>
<dbReference type="PROSITE" id="PS50015">
    <property type="entry name" value="SAP_B"/>
    <property type="match status" value="1"/>
</dbReference>
<reference evidence="5 6" key="1">
    <citation type="submission" date="2016-05" db="EMBL/GenBank/DDBJ databases">
        <title>First whole genome sequencing of Entamoeba histolytica HM1:IMSS-clone-6.</title>
        <authorList>
            <person name="Mukherjee Avik.K."/>
            <person name="Izumyama S."/>
            <person name="Nakada-Tsukui K."/>
            <person name="Nozaki T."/>
        </authorList>
    </citation>
    <scope>NUCLEOTIDE SEQUENCE [LARGE SCALE GENOMIC DNA]</scope>
    <source>
        <strain evidence="5 6">HM1:IMSS clone 6</strain>
    </source>
</reference>
<evidence type="ECO:0000259" key="4">
    <source>
        <dbReference type="PROSITE" id="PS50015"/>
    </source>
</evidence>
<evidence type="ECO:0000256" key="1">
    <source>
        <dbReference type="ARBA" id="ARBA00023157"/>
    </source>
</evidence>
<feature type="domain" description="Saposin B-type" evidence="4">
    <location>
        <begin position="577"/>
        <end position="657"/>
    </location>
</feature>
<evidence type="ECO:0000313" key="6">
    <source>
        <dbReference type="Proteomes" id="UP000078387"/>
    </source>
</evidence>
<gene>
    <name evidence="5" type="ORF">CL6EHI_146810</name>
</gene>
<dbReference type="AlphaFoldDB" id="A0A5K1UGY4"/>
<evidence type="ECO:0000256" key="3">
    <source>
        <dbReference type="SAM" id="SignalP"/>
    </source>
</evidence>
<dbReference type="EMBL" id="BDEQ01000001">
    <property type="protein sequence ID" value="GAT99105.1"/>
    <property type="molecule type" value="Genomic_DNA"/>
</dbReference>
<dbReference type="OMA" id="CEETAMG"/>
<protein>
    <recommendedName>
        <fullName evidence="4">Saposin B-type domain-containing protein</fullName>
    </recommendedName>
</protein>
<evidence type="ECO:0000256" key="2">
    <source>
        <dbReference type="SAM" id="Coils"/>
    </source>
</evidence>
<dbReference type="VEuPathDB" id="AmoebaDB:EHI7A_179990"/>
<proteinExistence type="predicted"/>
<comment type="caution">
    <text evidence="5">The sequence shown here is derived from an EMBL/GenBank/DDBJ whole genome shotgun (WGS) entry which is preliminary data.</text>
</comment>
<name>A0A5K1UGY4_ENTHI</name>
<dbReference type="VEuPathDB" id="AmoebaDB:KM1_276310"/>
<feature type="signal peptide" evidence="3">
    <location>
        <begin position="1"/>
        <end position="16"/>
    </location>
</feature>
<dbReference type="VEuPathDB" id="AmoebaDB:EHI8A_217940"/>
<accession>A0A5K1UGY4</accession>
<feature type="coiled-coil region" evidence="2">
    <location>
        <begin position="208"/>
        <end position="235"/>
    </location>
</feature>
<dbReference type="Proteomes" id="UP000078387">
    <property type="component" value="Unassembled WGS sequence"/>
</dbReference>
<organism evidence="5 6">
    <name type="scientific">Entamoeba histolytica</name>
    <dbReference type="NCBI Taxonomy" id="5759"/>
    <lineage>
        <taxon>Eukaryota</taxon>
        <taxon>Amoebozoa</taxon>
        <taxon>Evosea</taxon>
        <taxon>Archamoebae</taxon>
        <taxon>Mastigamoebida</taxon>
        <taxon>Entamoebidae</taxon>
        <taxon>Entamoeba</taxon>
    </lineage>
</organism>
<sequence>MKIISFILLFISLCFAETLKQKKKLEITKPELERFKKLVSKRIDKQLSKSPTELIHTHHLEHLKLHLTFYKKELEKLVHSKDQIDKKRIPKLSGKIRKIEIELANEQKRINSNAKKMAKEISKSISKYRKMYVDEALQRAQGNKAATNIRKAKETFREEIDKINLDLVKQKAARHPPINHHVTKKKLEQLKLKTKILMNRTIQKIAEQNGLKQEVKKANVKKTLLKKELFEVENEQRKKLIDLVGSWREKLLDVELQIKKHHERLRFTGISAAEQKHIQIQLKELEERKKIIKKHVKEAENSIVIELRKLIRKSIERITVVGETMVILSERSAIQRNNGMMNGVRIQAKSITGNDNMWKKVNGKEIIGPMNSSQEQESRLEENKFRRVVVEESKAIEEELKRHLQRREWLKIAVQKGRNVVGELDIANNDVRMLEMGIEEIRRYVQETLVRAHSGWAIKIAEGILKRKNAFERLRKYCEKMGKKGEQWEAEFHWKAQAEIGKGINGIKQLNLELLKYALKELDIAAKQLGEGVQMNDPLIEDLRINYDEWRRVVKRSIDRLYQIERINTHFEKNKGKGKLCERCFALAKTIRSAVFEKKKQNIIFDLLKKKCDEFETIGATGRCNEVAMKLMTLYDTQSLDFITSTSHEMCQKVKMC</sequence>
<dbReference type="VEuPathDB" id="AmoebaDB:EHI5A_082910"/>
<keyword evidence="1" id="KW-1015">Disulfide bond</keyword>
<dbReference type="InterPro" id="IPR008139">
    <property type="entry name" value="SaposinB_dom"/>
</dbReference>
<keyword evidence="2" id="KW-0175">Coiled coil</keyword>
<dbReference type="VEuPathDB" id="AmoebaDB:EHI_146810"/>
<keyword evidence="3" id="KW-0732">Signal</keyword>